<dbReference type="PANTHER" id="PTHR43649:SF12">
    <property type="entry name" value="DIACETYLCHITOBIOSE BINDING PROTEIN DASA"/>
    <property type="match status" value="1"/>
</dbReference>
<reference evidence="3" key="1">
    <citation type="submission" date="2020-02" db="EMBL/GenBank/DDBJ databases">
        <authorList>
            <person name="Meier V. D."/>
        </authorList>
    </citation>
    <scope>NUCLEOTIDE SEQUENCE</scope>
    <source>
        <strain evidence="3">AVDCRST_MAG43</strain>
    </source>
</reference>
<evidence type="ECO:0000256" key="2">
    <source>
        <dbReference type="ARBA" id="ARBA00008520"/>
    </source>
</evidence>
<dbReference type="SUPFAM" id="SSF53850">
    <property type="entry name" value="Periplasmic binding protein-like II"/>
    <property type="match status" value="1"/>
</dbReference>
<proteinExistence type="inferred from homology"/>
<comment type="subcellular location">
    <subcellularLocation>
        <location evidence="1">Periplasm</location>
    </subcellularLocation>
</comment>
<evidence type="ECO:0000256" key="1">
    <source>
        <dbReference type="ARBA" id="ARBA00004418"/>
    </source>
</evidence>
<dbReference type="Gene3D" id="3.40.190.10">
    <property type="entry name" value="Periplasmic binding protein-like II"/>
    <property type="match status" value="2"/>
</dbReference>
<protein>
    <submittedName>
        <fullName evidence="3">Various polyols ABC transporter, substrate-binding protein</fullName>
    </submittedName>
</protein>
<dbReference type="InterPro" id="IPR006059">
    <property type="entry name" value="SBP"/>
</dbReference>
<gene>
    <name evidence="3" type="ORF">AVDCRST_MAG43-780</name>
</gene>
<dbReference type="AlphaFoldDB" id="A0A6J4UE37"/>
<dbReference type="InterPro" id="IPR050490">
    <property type="entry name" value="Bact_solute-bd_prot1"/>
</dbReference>
<dbReference type="PROSITE" id="PS51318">
    <property type="entry name" value="TAT"/>
    <property type="match status" value="1"/>
</dbReference>
<dbReference type="NCBIfam" id="TIGR01409">
    <property type="entry name" value="TAT_signal_seq"/>
    <property type="match status" value="1"/>
</dbReference>
<dbReference type="InterPro" id="IPR006311">
    <property type="entry name" value="TAT_signal"/>
</dbReference>
<dbReference type="GO" id="GO:0042597">
    <property type="term" value="C:periplasmic space"/>
    <property type="evidence" value="ECO:0007669"/>
    <property type="project" value="UniProtKB-SubCell"/>
</dbReference>
<dbReference type="EMBL" id="CADCWI010000040">
    <property type="protein sequence ID" value="CAA9547505.1"/>
    <property type="molecule type" value="Genomic_DNA"/>
</dbReference>
<evidence type="ECO:0000313" key="3">
    <source>
        <dbReference type="EMBL" id="CAA9547505.1"/>
    </source>
</evidence>
<name>A0A6J4UE37_9BACT</name>
<dbReference type="Pfam" id="PF01547">
    <property type="entry name" value="SBP_bac_1"/>
    <property type="match status" value="1"/>
</dbReference>
<sequence>MKPTTDYDAKMRIHAATVAYRRGRLSRRDLLKYLGTAGVALGTGRSFAPRAMASPTAVRVVHGSPVPADVTTFLTEVGGQFKGTTIKVVTENTPPGTVISTLMKEQFIPLTGINVEWEVMPLDQVLSTASVDTAQKVGQNDIYYFDQSWVGRFINDAFDPRELLQGKPDLAFPDYNIDDFLQPLVDHIASYGGKMIGFPCDVPVFLSMYRSDIYEELGLEPAATLAEYLANAKVVNEAKSAEGVYGTVGQMKSGHYSLTCDMTAYLWGHGGSIFTADGMCSLNDDQAIAGIDYMRELQTYMPAAVTTYDWGGQATAIQQGQGGQVLTWSEDFPAWDDPANSRISGLMQPAVPPAAVALRSPDQAGFEETPEVGHQGGSAYCLSRYSKQVDAAWIFLQWATSADTQARASILGGGASPTRRSTYEDPRVAEMKQVAAGTTRHFDAMLETIETRMGTEPHLAQWPSIATEVIAVELGKLTIGDYESTKEGADAIVKKVNEAARQRLAR</sequence>
<accession>A0A6J4UE37</accession>
<organism evidence="3">
    <name type="scientific">uncultured Thermomicrobiales bacterium</name>
    <dbReference type="NCBI Taxonomy" id="1645740"/>
    <lineage>
        <taxon>Bacteria</taxon>
        <taxon>Pseudomonadati</taxon>
        <taxon>Thermomicrobiota</taxon>
        <taxon>Thermomicrobia</taxon>
        <taxon>Thermomicrobiales</taxon>
        <taxon>environmental samples</taxon>
    </lineage>
</organism>
<dbReference type="PANTHER" id="PTHR43649">
    <property type="entry name" value="ARABINOSE-BINDING PROTEIN-RELATED"/>
    <property type="match status" value="1"/>
</dbReference>
<comment type="similarity">
    <text evidence="2">Belongs to the bacterial solute-binding protein 1 family.</text>
</comment>
<dbReference type="InterPro" id="IPR019546">
    <property type="entry name" value="TAT_signal_bac_arc"/>
</dbReference>